<dbReference type="PROSITE" id="PS51257">
    <property type="entry name" value="PROKAR_LIPOPROTEIN"/>
    <property type="match status" value="1"/>
</dbReference>
<reference evidence="4 5" key="1">
    <citation type="submission" date="2022-11" db="EMBL/GenBank/DDBJ databases">
        <title>Minimal conservation of predation-associated metabolite biosynthetic gene clusters underscores biosynthetic potential of Myxococcota including descriptions for ten novel species: Archangium lansinium sp. nov., Myxococcus landrumus sp. nov., Nannocystis bai.</title>
        <authorList>
            <person name="Ahearne A."/>
            <person name="Stevens C."/>
            <person name="Dowd S."/>
        </authorList>
    </citation>
    <scope>NUCLEOTIDE SEQUENCE [LARGE SCALE GENOMIC DNA]</scope>
    <source>
        <strain evidence="4 5">RJM3</strain>
    </source>
</reference>
<evidence type="ECO:0000256" key="2">
    <source>
        <dbReference type="SAM" id="SignalP"/>
    </source>
</evidence>
<dbReference type="EMBL" id="JAQNDO010000001">
    <property type="protein sequence ID" value="MDC0748293.1"/>
    <property type="molecule type" value="Genomic_DNA"/>
</dbReference>
<dbReference type="PANTHER" id="PTHR37397">
    <property type="entry name" value="SI:CH211-183D21.1"/>
    <property type="match status" value="1"/>
</dbReference>
<evidence type="ECO:0000313" key="4">
    <source>
        <dbReference type="EMBL" id="MDC0748293.1"/>
    </source>
</evidence>
<proteinExistence type="predicted"/>
<keyword evidence="5" id="KW-1185">Reference proteome</keyword>
<sequence>MKLRSLSVAGVLAALAVGVAGCSDEPTQNTTTSSSSSGTGGQGGDGGGGTGGVGGDGGMGGGGMGGGGMGGGGMGGTGGVGGMGGTGGMGGSGGGNPPTEICNNMMDDDGDGDVDCSDADCAAACAEACTGGADEDNDGDIDCADADCALAPACGKLVINEIDYDQASADTAEFIEIYNAGGDVMLDGVEVILVNGTGPAGADVVYGTPSKLSGLLAAGGYVVVASTGVTNIDPAAIVVSLPNPMDNIQNGAPDGVALFDTKTNTLLDGLSYENGTPDGQVTAVMLGGQTFSLVSGTPTTASDNQAAASPIRSMIRYPNGQDTSDDSVDWRATTQITPGAANVATAEVCDTAMLDEDADNLIDCADPDCAMAPQCTESCTNMKDDDGDMMIDCADPDCAADPACLPQENCSNGTDDDGDMAIDCADTDCADKSCGANGLVCEAASMTCACPSGMTMEMACADLVDDDCDGLVDCADTDCAGNMACVAQKVTAVDYQVIAHGGKLVVTGNGFTGATVVKIGGVDQTFTVDNNTQITLTNVPDTTPIALQDLIVTTPSGDTAPFQVTVIHLLINELDSDQMGTDSAEFVEITTGVPNVSLAGYTLVLYNGNNDLSYTPVTALSGTTDANGMLVVGSPGMTPAPTIAFSAASVIQNGQDAVAIYQAAPASFPSGTAVKANGLIDVLVYSTGQTADAGLLDVLIGPAGTPGRTQVSEGSGGVQETQSIQRCGDGRRNGDKFKVGQPTPGAANNVMACP</sequence>
<dbReference type="PROSITE" id="PS51841">
    <property type="entry name" value="LTD"/>
    <property type="match status" value="1"/>
</dbReference>
<name>A0ABT5F4G0_9BACT</name>
<evidence type="ECO:0000256" key="1">
    <source>
        <dbReference type="SAM" id="MobiDB-lite"/>
    </source>
</evidence>
<feature type="signal peptide" evidence="2">
    <location>
        <begin position="1"/>
        <end position="22"/>
    </location>
</feature>
<protein>
    <submittedName>
        <fullName evidence="4">Lamin tail domain-containing protein</fullName>
    </submittedName>
</protein>
<evidence type="ECO:0000259" key="3">
    <source>
        <dbReference type="PROSITE" id="PS51841"/>
    </source>
</evidence>
<feature type="region of interest" description="Disordered" evidence="1">
    <location>
        <begin position="22"/>
        <end position="59"/>
    </location>
</feature>
<feature type="compositionally biased region" description="Gly residues" evidence="1">
    <location>
        <begin position="38"/>
        <end position="59"/>
    </location>
</feature>
<dbReference type="RefSeq" id="WP_271927169.1">
    <property type="nucleotide sequence ID" value="NZ_JAQNDO010000001.1"/>
</dbReference>
<dbReference type="InterPro" id="IPR001322">
    <property type="entry name" value="Lamin_tail_dom"/>
</dbReference>
<dbReference type="PANTHER" id="PTHR37397:SF1">
    <property type="entry name" value="LTD DOMAIN-CONTAINING PROTEIN"/>
    <property type="match status" value="1"/>
</dbReference>
<comment type="caution">
    <text evidence="4">The sequence shown here is derived from an EMBL/GenBank/DDBJ whole genome shotgun (WGS) entry which is preliminary data.</text>
</comment>
<organism evidence="4 5">
    <name type="scientific">Polyangium mundeleinium</name>
    <dbReference type="NCBI Taxonomy" id="2995306"/>
    <lineage>
        <taxon>Bacteria</taxon>
        <taxon>Pseudomonadati</taxon>
        <taxon>Myxococcota</taxon>
        <taxon>Polyangia</taxon>
        <taxon>Polyangiales</taxon>
        <taxon>Polyangiaceae</taxon>
        <taxon>Polyangium</taxon>
    </lineage>
</organism>
<dbReference type="Pfam" id="PF00932">
    <property type="entry name" value="LTD"/>
    <property type="match status" value="1"/>
</dbReference>
<accession>A0ABT5F4G0</accession>
<gene>
    <name evidence="4" type="ORF">POL67_43605</name>
</gene>
<feature type="domain" description="LTD" evidence="3">
    <location>
        <begin position="144"/>
        <end position="290"/>
    </location>
</feature>
<keyword evidence="2" id="KW-0732">Signal</keyword>
<feature type="chain" id="PRO_5047373054" evidence="2">
    <location>
        <begin position="23"/>
        <end position="754"/>
    </location>
</feature>
<dbReference type="Proteomes" id="UP001221411">
    <property type="component" value="Unassembled WGS sequence"/>
</dbReference>
<evidence type="ECO:0000313" key="5">
    <source>
        <dbReference type="Proteomes" id="UP001221411"/>
    </source>
</evidence>